<keyword evidence="7" id="KW-1185">Reference proteome</keyword>
<feature type="coiled-coil region" evidence="2">
    <location>
        <begin position="109"/>
        <end position="170"/>
    </location>
</feature>
<dbReference type="Gene3D" id="2.40.30.170">
    <property type="match status" value="1"/>
</dbReference>
<gene>
    <name evidence="6" type="primary">mdtA_2</name>
    <name evidence="6" type="ORF">ROH8110_01125</name>
</gene>
<comment type="similarity">
    <text evidence="1">Belongs to the membrane fusion protein (MFP) (TC 8.A.1) family.</text>
</comment>
<dbReference type="PANTHER" id="PTHR30469">
    <property type="entry name" value="MULTIDRUG RESISTANCE PROTEIN MDTA"/>
    <property type="match status" value="1"/>
</dbReference>
<dbReference type="NCBIfam" id="TIGR01730">
    <property type="entry name" value="RND_mfp"/>
    <property type="match status" value="1"/>
</dbReference>
<evidence type="ECO:0000259" key="3">
    <source>
        <dbReference type="Pfam" id="PF25917"/>
    </source>
</evidence>
<dbReference type="InterPro" id="IPR058625">
    <property type="entry name" value="MdtA-like_BSH"/>
</dbReference>
<organism evidence="6 7">
    <name type="scientific">Roseovarius halotolerans</name>
    <dbReference type="NCBI Taxonomy" id="505353"/>
    <lineage>
        <taxon>Bacteria</taxon>
        <taxon>Pseudomonadati</taxon>
        <taxon>Pseudomonadota</taxon>
        <taxon>Alphaproteobacteria</taxon>
        <taxon>Rhodobacterales</taxon>
        <taxon>Roseobacteraceae</taxon>
        <taxon>Roseovarius</taxon>
    </lineage>
</organism>
<feature type="domain" description="YknX-like C-terminal permuted SH3-like" evidence="5">
    <location>
        <begin position="284"/>
        <end position="351"/>
    </location>
</feature>
<dbReference type="Gene3D" id="2.40.50.100">
    <property type="match status" value="1"/>
</dbReference>
<evidence type="ECO:0000256" key="2">
    <source>
        <dbReference type="SAM" id="Coils"/>
    </source>
</evidence>
<feature type="domain" description="Multidrug resistance protein MdtA-like barrel-sandwich hybrid" evidence="3">
    <location>
        <begin position="72"/>
        <end position="193"/>
    </location>
</feature>
<evidence type="ECO:0000313" key="7">
    <source>
        <dbReference type="Proteomes" id="UP000193207"/>
    </source>
</evidence>
<evidence type="ECO:0000259" key="5">
    <source>
        <dbReference type="Pfam" id="PF25989"/>
    </source>
</evidence>
<dbReference type="GO" id="GO:0015562">
    <property type="term" value="F:efflux transmembrane transporter activity"/>
    <property type="evidence" value="ECO:0007669"/>
    <property type="project" value="TreeGrafter"/>
</dbReference>
<evidence type="ECO:0000313" key="6">
    <source>
        <dbReference type="EMBL" id="SLN25381.1"/>
    </source>
</evidence>
<dbReference type="InterPro" id="IPR058637">
    <property type="entry name" value="YknX-like_C"/>
</dbReference>
<dbReference type="Proteomes" id="UP000193207">
    <property type="component" value="Unassembled WGS sequence"/>
</dbReference>
<dbReference type="Gene3D" id="2.40.420.20">
    <property type="match status" value="1"/>
</dbReference>
<keyword evidence="2" id="KW-0175">Coiled coil</keyword>
<protein>
    <submittedName>
        <fullName evidence="6">Multidrug resistance protein MdtA</fullName>
    </submittedName>
</protein>
<dbReference type="SUPFAM" id="SSF111369">
    <property type="entry name" value="HlyD-like secretion proteins"/>
    <property type="match status" value="1"/>
</dbReference>
<dbReference type="EMBL" id="FWFU01000001">
    <property type="protein sequence ID" value="SLN25381.1"/>
    <property type="molecule type" value="Genomic_DNA"/>
</dbReference>
<dbReference type="GO" id="GO:1990281">
    <property type="term" value="C:efflux pump complex"/>
    <property type="evidence" value="ECO:0007669"/>
    <property type="project" value="TreeGrafter"/>
</dbReference>
<dbReference type="RefSeq" id="WP_245962745.1">
    <property type="nucleotide sequence ID" value="NZ_FWFU01000001.1"/>
</dbReference>
<sequence>MPIWKQLLLIGILAAIGYGGYEGYQRYFASGETAAATSGRADRPTPIEITTAEVRTLARTVEAVGTTRARQSVDIVPEADGRIVELAISSGAMVEKGAVLVRLDDDIARADLAEAEARLKERRQALERARQLRLSNAVAEATLEEAEARLAEAEAQLDRAARRLQERTIRAPFRGVVGLTNIDPGARVVQGTTITRLDDLSAVEVEFGLPEALFAQVSHDQPLTATTVAFPDEVFHGKIEAVDNRIDPVSRSFRTRAIIPNPEGTLPAGMFMSLELTLSQNERVVIPEEALVFQAAQTYVFVVENGTAKRVVVRTGLRRDGMVAILEGVDEGSTIVLRGLQSLRDGSPVEIIGQNGDSADVAADNATEGDNT</sequence>
<accession>A0A1X6YMU7</accession>
<dbReference type="Gene3D" id="1.10.287.470">
    <property type="entry name" value="Helix hairpin bin"/>
    <property type="match status" value="1"/>
</dbReference>
<name>A0A1X6YMU7_9RHOB</name>
<feature type="domain" description="CusB-like beta-barrel" evidence="4">
    <location>
        <begin position="205"/>
        <end position="277"/>
    </location>
</feature>
<dbReference type="InterPro" id="IPR006143">
    <property type="entry name" value="RND_pump_MFP"/>
</dbReference>
<dbReference type="AlphaFoldDB" id="A0A1X6YMU7"/>
<dbReference type="Pfam" id="PF25917">
    <property type="entry name" value="BSH_RND"/>
    <property type="match status" value="1"/>
</dbReference>
<dbReference type="Pfam" id="PF25954">
    <property type="entry name" value="Beta-barrel_RND_2"/>
    <property type="match status" value="1"/>
</dbReference>
<dbReference type="FunFam" id="2.40.30.170:FF:000010">
    <property type="entry name" value="Efflux RND transporter periplasmic adaptor subunit"/>
    <property type="match status" value="1"/>
</dbReference>
<dbReference type="PANTHER" id="PTHR30469:SF11">
    <property type="entry name" value="BLL4320 PROTEIN"/>
    <property type="match status" value="1"/>
</dbReference>
<dbReference type="Pfam" id="PF25989">
    <property type="entry name" value="YknX_C"/>
    <property type="match status" value="1"/>
</dbReference>
<evidence type="ECO:0000256" key="1">
    <source>
        <dbReference type="ARBA" id="ARBA00009477"/>
    </source>
</evidence>
<evidence type="ECO:0000259" key="4">
    <source>
        <dbReference type="Pfam" id="PF25954"/>
    </source>
</evidence>
<proteinExistence type="inferred from homology"/>
<reference evidence="6 7" key="1">
    <citation type="submission" date="2017-03" db="EMBL/GenBank/DDBJ databases">
        <authorList>
            <person name="Afonso C.L."/>
            <person name="Miller P.J."/>
            <person name="Scott M.A."/>
            <person name="Spackman E."/>
            <person name="Goraichik I."/>
            <person name="Dimitrov K.M."/>
            <person name="Suarez D.L."/>
            <person name="Swayne D.E."/>
        </authorList>
    </citation>
    <scope>NUCLEOTIDE SEQUENCE [LARGE SCALE GENOMIC DNA]</scope>
    <source>
        <strain evidence="6 7">CECT 8110</strain>
    </source>
</reference>
<dbReference type="InterPro" id="IPR058792">
    <property type="entry name" value="Beta-barrel_RND_2"/>
</dbReference>